<dbReference type="AlphaFoldDB" id="A0A8T2VFN0"/>
<gene>
    <name evidence="1" type="ORF">KP509_01G041800</name>
</gene>
<name>A0A8T2VFN0_CERRI</name>
<dbReference type="Pfam" id="PF11937">
    <property type="entry name" value="DUF3455"/>
    <property type="match status" value="1"/>
</dbReference>
<comment type="caution">
    <text evidence="1">The sequence shown here is derived from an EMBL/GenBank/DDBJ whole genome shotgun (WGS) entry which is preliminary data.</text>
</comment>
<reference evidence="1" key="1">
    <citation type="submission" date="2021-08" db="EMBL/GenBank/DDBJ databases">
        <title>WGS assembly of Ceratopteris richardii.</title>
        <authorList>
            <person name="Marchant D.B."/>
            <person name="Chen G."/>
            <person name="Jenkins J."/>
            <person name="Shu S."/>
            <person name="Leebens-Mack J."/>
            <person name="Grimwood J."/>
            <person name="Schmutz J."/>
            <person name="Soltis P."/>
            <person name="Soltis D."/>
            <person name="Chen Z.-H."/>
        </authorList>
    </citation>
    <scope>NUCLEOTIDE SEQUENCE</scope>
    <source>
        <strain evidence="1">Whitten #5841</strain>
        <tissue evidence="1">Leaf</tissue>
    </source>
</reference>
<dbReference type="OMA" id="NQFWIYS"/>
<dbReference type="PANTHER" id="PTHR35567">
    <property type="entry name" value="MALATE DEHYDROGENASE (AFU_ORTHOLOGUE AFUA_2G13800)"/>
    <property type="match status" value="1"/>
</dbReference>
<accession>A0A8T2VFN0</accession>
<organism evidence="1 2">
    <name type="scientific">Ceratopteris richardii</name>
    <name type="common">Triangle waterfern</name>
    <dbReference type="NCBI Taxonomy" id="49495"/>
    <lineage>
        <taxon>Eukaryota</taxon>
        <taxon>Viridiplantae</taxon>
        <taxon>Streptophyta</taxon>
        <taxon>Embryophyta</taxon>
        <taxon>Tracheophyta</taxon>
        <taxon>Polypodiopsida</taxon>
        <taxon>Polypodiidae</taxon>
        <taxon>Polypodiales</taxon>
        <taxon>Pteridineae</taxon>
        <taxon>Pteridaceae</taxon>
        <taxon>Parkerioideae</taxon>
        <taxon>Ceratopteris</taxon>
    </lineage>
</organism>
<protein>
    <submittedName>
        <fullName evidence="1">Uncharacterized protein</fullName>
    </submittedName>
</protein>
<dbReference type="Proteomes" id="UP000825935">
    <property type="component" value="Chromosome 1"/>
</dbReference>
<evidence type="ECO:0000313" key="1">
    <source>
        <dbReference type="EMBL" id="KAH7446152.1"/>
    </source>
</evidence>
<dbReference type="OrthoDB" id="1872861at2759"/>
<dbReference type="EMBL" id="CM035406">
    <property type="protein sequence ID" value="KAH7446152.1"/>
    <property type="molecule type" value="Genomic_DNA"/>
</dbReference>
<keyword evidence="2" id="KW-1185">Reference proteome</keyword>
<evidence type="ECO:0000313" key="2">
    <source>
        <dbReference type="Proteomes" id="UP000825935"/>
    </source>
</evidence>
<dbReference type="InterPro" id="IPR021851">
    <property type="entry name" value="DUF3455"/>
</dbReference>
<dbReference type="PANTHER" id="PTHR35567:SF12">
    <property type="match status" value="1"/>
</dbReference>
<proteinExistence type="predicted"/>
<sequence>MSKLRWLIRANMYHLLHTCAFVLHTDRRTMTTLVLILLLAMLPCLHAWKNLMPPVGNSLAIKTKTRNGVQFYRCLDGEWLPESAYAGLTSFYDTRHEVGNYSWVRTHYSPHYSGMWHLLNNAGDRAESGDLTSLVSGKQFLTATGKGPRDLPDFLAVATMHKNRGEASLVSYIARVNTKGGVPIKDGACRWEGKLIKLPFEAEFHFWKQDMIPPTTPPVLSVASGRAIQGVYGQGIVTYAFDGSTWRQRGINAELYDVPGGNKMGTHFTKVTVDSKGGSFCWQFDGPNEVVVVGKHACEPVQVTPGSLPWSLNEVTTSTGKLNLFGNYTHVQMVSTTGGLPPMNTAEATPRSGQIYKSSFTAIYWIYCAGD</sequence>